<feature type="compositionally biased region" description="Basic and acidic residues" evidence="1">
    <location>
        <begin position="63"/>
        <end position="83"/>
    </location>
</feature>
<accession>R0L683</accession>
<keyword evidence="3" id="KW-1185">Reference proteome</keyword>
<dbReference type="EMBL" id="KB744175">
    <property type="protein sequence ID" value="EOA95787.1"/>
    <property type="molecule type" value="Genomic_DNA"/>
</dbReference>
<reference evidence="3" key="1">
    <citation type="journal article" date="2013" name="Nat. Genet.">
        <title>The duck genome and transcriptome provide insight into an avian influenza virus reservoir species.</title>
        <authorList>
            <person name="Huang Y."/>
            <person name="Li Y."/>
            <person name="Burt D.W."/>
            <person name="Chen H."/>
            <person name="Zhang Y."/>
            <person name="Qian W."/>
            <person name="Kim H."/>
            <person name="Gan S."/>
            <person name="Zhao Y."/>
            <person name="Li J."/>
            <person name="Yi K."/>
            <person name="Feng H."/>
            <person name="Zhu P."/>
            <person name="Li B."/>
            <person name="Liu Q."/>
            <person name="Fairley S."/>
            <person name="Magor K.E."/>
            <person name="Du Z."/>
            <person name="Hu X."/>
            <person name="Goodman L."/>
            <person name="Tafer H."/>
            <person name="Vignal A."/>
            <person name="Lee T."/>
            <person name="Kim K.W."/>
            <person name="Sheng Z."/>
            <person name="An Y."/>
            <person name="Searle S."/>
            <person name="Herrero J."/>
            <person name="Groenen M.A."/>
            <person name="Crooijmans R.P."/>
            <person name="Faraut T."/>
            <person name="Cai Q."/>
            <person name="Webster R.G."/>
            <person name="Aldridge J.R."/>
            <person name="Warren W.C."/>
            <person name="Bartschat S."/>
            <person name="Kehr S."/>
            <person name="Marz M."/>
            <person name="Stadler P.F."/>
            <person name="Smith J."/>
            <person name="Kraus R.H."/>
            <person name="Zhao Y."/>
            <person name="Ren L."/>
            <person name="Fei J."/>
            <person name="Morisson M."/>
            <person name="Kaiser P."/>
            <person name="Griffin D.K."/>
            <person name="Rao M."/>
            <person name="Pitel F."/>
            <person name="Wang J."/>
            <person name="Li N."/>
        </authorList>
    </citation>
    <scope>NUCLEOTIDE SEQUENCE [LARGE SCALE GENOMIC DNA]</scope>
</reference>
<dbReference type="AlphaFoldDB" id="R0L683"/>
<feature type="compositionally biased region" description="Basic and acidic residues" evidence="1">
    <location>
        <begin position="291"/>
        <end position="300"/>
    </location>
</feature>
<proteinExistence type="predicted"/>
<evidence type="ECO:0000313" key="3">
    <source>
        <dbReference type="Proteomes" id="UP000296049"/>
    </source>
</evidence>
<name>R0L683_ANAPL</name>
<evidence type="ECO:0000256" key="1">
    <source>
        <dbReference type="SAM" id="MobiDB-lite"/>
    </source>
</evidence>
<organism evidence="2 3">
    <name type="scientific">Anas platyrhynchos</name>
    <name type="common">Mallard</name>
    <name type="synonym">Anas boschas</name>
    <dbReference type="NCBI Taxonomy" id="8839"/>
    <lineage>
        <taxon>Eukaryota</taxon>
        <taxon>Metazoa</taxon>
        <taxon>Chordata</taxon>
        <taxon>Craniata</taxon>
        <taxon>Vertebrata</taxon>
        <taxon>Euteleostomi</taxon>
        <taxon>Archelosauria</taxon>
        <taxon>Archosauria</taxon>
        <taxon>Dinosauria</taxon>
        <taxon>Saurischia</taxon>
        <taxon>Theropoda</taxon>
        <taxon>Coelurosauria</taxon>
        <taxon>Aves</taxon>
        <taxon>Neognathae</taxon>
        <taxon>Galloanserae</taxon>
        <taxon>Anseriformes</taxon>
        <taxon>Anatidae</taxon>
        <taxon>Anatinae</taxon>
        <taxon>Anas</taxon>
    </lineage>
</organism>
<evidence type="ECO:0000313" key="2">
    <source>
        <dbReference type="EMBL" id="EOA95787.1"/>
    </source>
</evidence>
<feature type="region of interest" description="Disordered" evidence="1">
    <location>
        <begin position="268"/>
        <end position="303"/>
    </location>
</feature>
<gene>
    <name evidence="2" type="ORF">Anapl_17612</name>
</gene>
<sequence>MGGRDPGAPSTQGRWVSPSWGRDHYSPQGSPPAGSKTTPDAQTRAAGPGRAAWFASHTKTRWRSRETEGSGGAGERDAAQRKDHGGSFLTGAAVFPRNFARSPPSTARCLSPERRTLLQPAAAPAAPAAGISCDEALFPAASRARFKAEISRDPPSEAFANSRDEIAQRANREHHFNVTRKRHAAIATFFETVVADARIISRFSEEVKPACCFSELILGGCCKWNIKKLRQGYPELKMQTAGQEHPSPLQSRTLRKYQLKTVTLPKNFPSPRSDLCPLKPRRAQKSTVWPKEPENTRNDTGKSVQILRLELARRKSERSERI</sequence>
<protein>
    <submittedName>
        <fullName evidence="2">Uncharacterized protein</fullName>
    </submittedName>
</protein>
<feature type="region of interest" description="Disordered" evidence="1">
    <location>
        <begin position="1"/>
        <end position="83"/>
    </location>
</feature>
<dbReference type="Proteomes" id="UP000296049">
    <property type="component" value="Unassembled WGS sequence"/>
</dbReference>